<proteinExistence type="predicted"/>
<evidence type="ECO:0000313" key="1">
    <source>
        <dbReference type="EMBL" id="MDQ0153418.1"/>
    </source>
</evidence>
<reference evidence="1" key="1">
    <citation type="submission" date="2023-07" db="EMBL/GenBank/DDBJ databases">
        <title>Genomic Encyclopedia of Type Strains, Phase IV (KMG-IV): sequencing the most valuable type-strain genomes for metagenomic binning, comparative biology and taxonomic classification.</title>
        <authorList>
            <person name="Goeker M."/>
        </authorList>
    </citation>
    <scope>NUCLEOTIDE SEQUENCE</scope>
    <source>
        <strain evidence="1">DSM 19659</strain>
    </source>
</reference>
<dbReference type="EMBL" id="JAUSTO010000019">
    <property type="protein sequence ID" value="MDQ0153418.1"/>
    <property type="molecule type" value="Genomic_DNA"/>
</dbReference>
<organism evidence="1 2">
    <name type="scientific">Moryella indoligenes</name>
    <dbReference type="NCBI Taxonomy" id="371674"/>
    <lineage>
        <taxon>Bacteria</taxon>
        <taxon>Bacillati</taxon>
        <taxon>Bacillota</taxon>
        <taxon>Clostridia</taxon>
        <taxon>Lachnospirales</taxon>
        <taxon>Lachnospiraceae</taxon>
        <taxon>Moryella</taxon>
    </lineage>
</organism>
<comment type="caution">
    <text evidence="1">The sequence shown here is derived from an EMBL/GenBank/DDBJ whole genome shotgun (WGS) entry which is preliminary data.</text>
</comment>
<protein>
    <submittedName>
        <fullName evidence="1">Phage terminase Nu1 subunit (DNA packaging protein)</fullName>
    </submittedName>
</protein>
<dbReference type="RefSeq" id="WP_307255372.1">
    <property type="nucleotide sequence ID" value="NZ_JAUSTO010000019.1"/>
</dbReference>
<keyword evidence="2" id="KW-1185">Reference proteome</keyword>
<dbReference type="AlphaFoldDB" id="A0AAE3VBW0"/>
<evidence type="ECO:0000313" key="2">
    <source>
        <dbReference type="Proteomes" id="UP001241537"/>
    </source>
</evidence>
<dbReference type="Proteomes" id="UP001241537">
    <property type="component" value="Unassembled WGS sequence"/>
</dbReference>
<name>A0AAE3VBW0_9FIRM</name>
<gene>
    <name evidence="1" type="ORF">J2S20_002138</name>
</gene>
<sequence length="158" mass="18036">MKLYTSKIVAAWLGLSERRVRMLRDEGVIEEKRPGLYDLQPTVSRYITYIRKGTGKTDLNDERAMLTKAKREAAEMENKRMRGELHRTADIERGLQTMMLNMRGRLMSLPAKLSPELANMGGNQPGIFDALKLAINEVLEELSNYKVSFAEQDGDEDQ</sequence>
<accession>A0AAE3VBW0</accession>